<accession>A0ACB0J6G0</accession>
<gene>
    <name evidence="1" type="ORF">MILVUS5_LOCUS9358</name>
</gene>
<organism evidence="1 2">
    <name type="scientific">Trifolium pratense</name>
    <name type="common">Red clover</name>
    <dbReference type="NCBI Taxonomy" id="57577"/>
    <lineage>
        <taxon>Eukaryota</taxon>
        <taxon>Viridiplantae</taxon>
        <taxon>Streptophyta</taxon>
        <taxon>Embryophyta</taxon>
        <taxon>Tracheophyta</taxon>
        <taxon>Spermatophyta</taxon>
        <taxon>Magnoliopsida</taxon>
        <taxon>eudicotyledons</taxon>
        <taxon>Gunneridae</taxon>
        <taxon>Pentapetalae</taxon>
        <taxon>rosids</taxon>
        <taxon>fabids</taxon>
        <taxon>Fabales</taxon>
        <taxon>Fabaceae</taxon>
        <taxon>Papilionoideae</taxon>
        <taxon>50 kb inversion clade</taxon>
        <taxon>NPAAA clade</taxon>
        <taxon>Hologalegina</taxon>
        <taxon>IRL clade</taxon>
        <taxon>Trifolieae</taxon>
        <taxon>Trifolium</taxon>
    </lineage>
</organism>
<dbReference type="EMBL" id="CASHSV030000024">
    <property type="protein sequence ID" value="CAJ2639308.1"/>
    <property type="molecule type" value="Genomic_DNA"/>
</dbReference>
<evidence type="ECO:0000313" key="2">
    <source>
        <dbReference type="Proteomes" id="UP001177021"/>
    </source>
</evidence>
<dbReference type="Proteomes" id="UP001177021">
    <property type="component" value="Unassembled WGS sequence"/>
</dbReference>
<comment type="caution">
    <text evidence="1">The sequence shown here is derived from an EMBL/GenBank/DDBJ whole genome shotgun (WGS) entry which is preliminary data.</text>
</comment>
<proteinExistence type="predicted"/>
<reference evidence="1" key="1">
    <citation type="submission" date="2023-10" db="EMBL/GenBank/DDBJ databases">
        <authorList>
            <person name="Rodriguez Cubillos JULIANA M."/>
            <person name="De Vega J."/>
        </authorList>
    </citation>
    <scope>NUCLEOTIDE SEQUENCE</scope>
</reference>
<sequence>MENRLNQRRVSFSSPQPQKHTRDDEFVAAIAATAFSIYSLEEAGMLDLKKIRDSPKFTKNLTIRGKEENIPRQPSYGETSMKRPFRQETKTEEGALPLRSSSGISPRGGYQKQNGVIVNKKNDKAKAEAWERSKIERIQKRHEKMKLQILSWEGEKRIQAKLHMEKKKNELDHNRANAIEHYKRKIARIDMIGQRAIKELEDQRRKEEMKVREKANKIRKTGKIPVTCFCFKSL</sequence>
<protein>
    <submittedName>
        <fullName evidence="1">Uncharacterized protein</fullName>
    </submittedName>
</protein>
<name>A0ACB0J6G0_TRIPR</name>
<keyword evidence="2" id="KW-1185">Reference proteome</keyword>
<evidence type="ECO:0000313" key="1">
    <source>
        <dbReference type="EMBL" id="CAJ2639308.1"/>
    </source>
</evidence>